<dbReference type="SUPFAM" id="SSF47473">
    <property type="entry name" value="EF-hand"/>
    <property type="match status" value="1"/>
</dbReference>
<protein>
    <recommendedName>
        <fullName evidence="2">EF-hand domain-containing protein</fullName>
    </recommendedName>
</protein>
<feature type="domain" description="EF-hand" evidence="2">
    <location>
        <begin position="163"/>
        <end position="198"/>
    </location>
</feature>
<dbReference type="PROSITE" id="PS50222">
    <property type="entry name" value="EF_HAND_2"/>
    <property type="match status" value="2"/>
</dbReference>
<dbReference type="EMBL" id="HBEY01039614">
    <property type="protein sequence ID" value="CAD8615515.1"/>
    <property type="molecule type" value="Transcribed_RNA"/>
</dbReference>
<evidence type="ECO:0000313" key="3">
    <source>
        <dbReference type="EMBL" id="CAD8615515.1"/>
    </source>
</evidence>
<name>A0A7S0Q8B5_9EUKA</name>
<accession>A0A7S0Q8B5</accession>
<reference evidence="3" key="1">
    <citation type="submission" date="2021-01" db="EMBL/GenBank/DDBJ databases">
        <authorList>
            <person name="Corre E."/>
            <person name="Pelletier E."/>
            <person name="Niang G."/>
            <person name="Scheremetjew M."/>
            <person name="Finn R."/>
            <person name="Kale V."/>
            <person name="Holt S."/>
            <person name="Cochrane G."/>
            <person name="Meng A."/>
            <person name="Brown T."/>
            <person name="Cohen L."/>
        </authorList>
    </citation>
    <scope>NUCLEOTIDE SEQUENCE</scope>
    <source>
        <strain evidence="3">PLY182g</strain>
    </source>
</reference>
<proteinExistence type="predicted"/>
<feature type="domain" description="EF-hand" evidence="2">
    <location>
        <begin position="204"/>
        <end position="231"/>
    </location>
</feature>
<gene>
    <name evidence="3" type="ORF">CPEL01642_LOCUS18896</name>
</gene>
<dbReference type="CDD" id="cd00051">
    <property type="entry name" value="EFh"/>
    <property type="match status" value="1"/>
</dbReference>
<dbReference type="SMART" id="SM00054">
    <property type="entry name" value="EFh"/>
    <property type="match status" value="2"/>
</dbReference>
<organism evidence="3">
    <name type="scientific">Coccolithus braarudii</name>
    <dbReference type="NCBI Taxonomy" id="221442"/>
    <lineage>
        <taxon>Eukaryota</taxon>
        <taxon>Haptista</taxon>
        <taxon>Haptophyta</taxon>
        <taxon>Prymnesiophyceae</taxon>
        <taxon>Coccolithales</taxon>
        <taxon>Coccolithaceae</taxon>
        <taxon>Coccolithus</taxon>
    </lineage>
</organism>
<sequence>MADGSLPSSADVKAYLSKHQLESVLEAAVNQAVTKLVEDPFSYIAEQLSEHVTRSKVKSKRRVSLSGGPLELTRKQVCVSEDEMQDITRQEKRGHSNTEVGHKPRKPSVVGFLPAGLDTSEALAVEVETSMDEEAANKGEHRQSGEDLKREYVKKDVLEVSPELEEKLKAFFDKMDCNGDGTVTKDEAILFWGTNFAKVNANSMFNEVDENGDCEITWPEFLDFWKNVVGSGYAGDDILEEVEMMLEGGSWVDFDDGRTT</sequence>
<dbReference type="AlphaFoldDB" id="A0A7S0Q8B5"/>
<feature type="compositionally biased region" description="Basic and acidic residues" evidence="1">
    <location>
        <begin position="88"/>
        <end position="102"/>
    </location>
</feature>
<evidence type="ECO:0000259" key="2">
    <source>
        <dbReference type="PROSITE" id="PS50222"/>
    </source>
</evidence>
<dbReference type="Gene3D" id="1.10.238.10">
    <property type="entry name" value="EF-hand"/>
    <property type="match status" value="1"/>
</dbReference>
<dbReference type="InterPro" id="IPR002048">
    <property type="entry name" value="EF_hand_dom"/>
</dbReference>
<dbReference type="InterPro" id="IPR011992">
    <property type="entry name" value="EF-hand-dom_pair"/>
</dbReference>
<feature type="region of interest" description="Disordered" evidence="1">
    <location>
        <begin position="88"/>
        <end position="111"/>
    </location>
</feature>
<dbReference type="GO" id="GO:0005509">
    <property type="term" value="F:calcium ion binding"/>
    <property type="evidence" value="ECO:0007669"/>
    <property type="project" value="InterPro"/>
</dbReference>
<dbReference type="Pfam" id="PF13499">
    <property type="entry name" value="EF-hand_7"/>
    <property type="match status" value="1"/>
</dbReference>
<evidence type="ECO:0000256" key="1">
    <source>
        <dbReference type="SAM" id="MobiDB-lite"/>
    </source>
</evidence>